<keyword evidence="3" id="KW-0963">Cytoplasm</keyword>
<dbReference type="SMART" id="SM00950">
    <property type="entry name" value="Piwi"/>
    <property type="match status" value="1"/>
</dbReference>
<dbReference type="GO" id="GO:0003723">
    <property type="term" value="F:RNA binding"/>
    <property type="evidence" value="ECO:0007669"/>
    <property type="project" value="UniProtKB-KW"/>
</dbReference>
<dbReference type="GO" id="GO:0031047">
    <property type="term" value="P:regulatory ncRNA-mediated gene silencing"/>
    <property type="evidence" value="ECO:0007669"/>
    <property type="project" value="UniProtKB-KW"/>
</dbReference>
<dbReference type="InterPro" id="IPR036397">
    <property type="entry name" value="RNaseH_sf"/>
</dbReference>
<feature type="compositionally biased region" description="Basic and acidic residues" evidence="8">
    <location>
        <begin position="65"/>
        <end position="76"/>
    </location>
</feature>
<dbReference type="CDD" id="cd04658">
    <property type="entry name" value="Piwi_piwi-like_Euk"/>
    <property type="match status" value="1"/>
</dbReference>
<evidence type="ECO:0000256" key="5">
    <source>
        <dbReference type="ARBA" id="ARBA00022884"/>
    </source>
</evidence>
<dbReference type="SUPFAM" id="SSF101690">
    <property type="entry name" value="PAZ domain"/>
    <property type="match status" value="1"/>
</dbReference>
<dbReference type="Gene3D" id="2.170.260.10">
    <property type="entry name" value="paz domain"/>
    <property type="match status" value="1"/>
</dbReference>
<feature type="compositionally biased region" description="Low complexity" evidence="8">
    <location>
        <begin position="117"/>
        <end position="139"/>
    </location>
</feature>
<feature type="region of interest" description="Disordered" evidence="8">
    <location>
        <begin position="102"/>
        <end position="148"/>
    </location>
</feature>
<keyword evidence="10" id="KW-1185">Reference proteome</keyword>
<gene>
    <name evidence="9" type="ORF">OFUS_LOCUS19901</name>
</gene>
<dbReference type="AlphaFoldDB" id="A0A8J1XZI4"/>
<proteinExistence type="inferred from homology"/>
<evidence type="ECO:0000313" key="9">
    <source>
        <dbReference type="EMBL" id="CAH1795347.1"/>
    </source>
</evidence>
<protein>
    <submittedName>
        <fullName evidence="9">Uncharacterized protein</fullName>
    </submittedName>
</protein>
<dbReference type="PROSITE" id="PS50822">
    <property type="entry name" value="PIWI"/>
    <property type="match status" value="1"/>
</dbReference>
<reference evidence="9" key="1">
    <citation type="submission" date="2022-03" db="EMBL/GenBank/DDBJ databases">
        <authorList>
            <person name="Martin C."/>
        </authorList>
    </citation>
    <scope>NUCLEOTIDE SEQUENCE</scope>
</reference>
<feature type="region of interest" description="Disordered" evidence="8">
    <location>
        <begin position="1"/>
        <end position="88"/>
    </location>
</feature>
<dbReference type="CDD" id="cd02845">
    <property type="entry name" value="PAZ_piwi_like"/>
    <property type="match status" value="1"/>
</dbReference>
<dbReference type="InterPro" id="IPR036085">
    <property type="entry name" value="PAZ_dom_sf"/>
</dbReference>
<comment type="subcellular location">
    <subcellularLocation>
        <location evidence="1">Cytoplasm</location>
    </subcellularLocation>
</comment>
<dbReference type="Gene3D" id="3.40.50.2300">
    <property type="match status" value="1"/>
</dbReference>
<dbReference type="EMBL" id="CAIIXF020000009">
    <property type="protein sequence ID" value="CAH1795347.1"/>
    <property type="molecule type" value="Genomic_DNA"/>
</dbReference>
<dbReference type="SMART" id="SM00949">
    <property type="entry name" value="PAZ"/>
    <property type="match status" value="1"/>
</dbReference>
<dbReference type="Pfam" id="PF23278">
    <property type="entry name" value="Piwi_N"/>
    <property type="match status" value="1"/>
</dbReference>
<dbReference type="PROSITE" id="PS50821">
    <property type="entry name" value="PAZ"/>
    <property type="match status" value="1"/>
</dbReference>
<keyword evidence="6" id="KW-0943">RNA-mediated gene silencing</keyword>
<keyword evidence="2" id="KW-0217">Developmental protein</keyword>
<dbReference type="Pfam" id="PF02170">
    <property type="entry name" value="PAZ"/>
    <property type="match status" value="1"/>
</dbReference>
<evidence type="ECO:0000256" key="7">
    <source>
        <dbReference type="ARBA" id="ARBA00038291"/>
    </source>
</evidence>
<keyword evidence="5" id="KW-0694">RNA-binding</keyword>
<keyword evidence="4" id="KW-0221">Differentiation</keyword>
<dbReference type="PANTHER" id="PTHR22891">
    <property type="entry name" value="EUKARYOTIC TRANSLATION INITIATION FACTOR 2C"/>
    <property type="match status" value="1"/>
</dbReference>
<comment type="caution">
    <text evidence="9">The sequence shown here is derived from an EMBL/GenBank/DDBJ whole genome shotgun (WGS) entry which is preliminary data.</text>
</comment>
<dbReference type="Pfam" id="PF02171">
    <property type="entry name" value="Piwi"/>
    <property type="match status" value="1"/>
</dbReference>
<evidence type="ECO:0000256" key="6">
    <source>
        <dbReference type="ARBA" id="ARBA00023158"/>
    </source>
</evidence>
<dbReference type="FunFam" id="3.30.420.10:FF:000014">
    <property type="entry name" value="Piwi-like RNA-mediated gene silencing 1"/>
    <property type="match status" value="1"/>
</dbReference>
<dbReference type="FunFam" id="2.170.260.10:FF:000003">
    <property type="entry name" value="Piwi-like RNA-mediated gene silencing 2"/>
    <property type="match status" value="1"/>
</dbReference>
<dbReference type="InterPro" id="IPR012337">
    <property type="entry name" value="RNaseH-like_sf"/>
</dbReference>
<dbReference type="OrthoDB" id="10252740at2759"/>
<feature type="compositionally biased region" description="Low complexity" evidence="8">
    <location>
        <begin position="1"/>
        <end position="15"/>
    </location>
</feature>
<dbReference type="SUPFAM" id="SSF53098">
    <property type="entry name" value="Ribonuclease H-like"/>
    <property type="match status" value="1"/>
</dbReference>
<evidence type="ECO:0000256" key="8">
    <source>
        <dbReference type="SAM" id="MobiDB-lite"/>
    </source>
</evidence>
<comment type="similarity">
    <text evidence="7">Belongs to the argonaute family. Piwi subfamily.</text>
</comment>
<dbReference type="InterPro" id="IPR003165">
    <property type="entry name" value="Piwi"/>
</dbReference>
<evidence type="ECO:0000256" key="4">
    <source>
        <dbReference type="ARBA" id="ARBA00022782"/>
    </source>
</evidence>
<evidence type="ECO:0000256" key="1">
    <source>
        <dbReference type="ARBA" id="ARBA00004496"/>
    </source>
</evidence>
<accession>A0A8J1XZI4</accession>
<dbReference type="GO" id="GO:0030154">
    <property type="term" value="P:cell differentiation"/>
    <property type="evidence" value="ECO:0007669"/>
    <property type="project" value="UniProtKB-KW"/>
</dbReference>
<evidence type="ECO:0000256" key="2">
    <source>
        <dbReference type="ARBA" id="ARBA00022473"/>
    </source>
</evidence>
<name>A0A8J1XZI4_OWEFU</name>
<sequence length="918" mass="103872">MASGGPPIGRAGRAAQLLKAVQQPVRRPGEHEEQASPAPVPQAQGAKVESPAPVVPVGRGLMMKKMLEEKKKKEAEMAQQGVEAPRPVGRGALAMQSLASALPVTPGTPPRVKQASPPQRISPQKPSPQQQQTPRQATPGQPPAEQERKSRLMFALEREERPGVQMKGTSGKQIHLATNYIRVESLTPEMYQYHVSFEPNVDSRNIRFKLLNQHRDIMPYKVFDGAMLFLPYNLGKEKLLTAERHTDGAKITIKCTLTKVVPHEQNTFIFNNLFNRVLEKLKMVQIGRHYYDPHRPADVPQHRLQVWPGYITAIERHEGGLLLQADVSHRVLRTETVLDVLDTLVKRSPQTFQDEAVKLLVGTTVLTRYNNKNYRVDDINFSMSPEDTFANSKGEETSFLEYYQRAYGKEIRDRHQPLLINRPKKREQGAHHLEQICLIPELCYCTGLTDSMRQDNRVMKDLASHTRITPEKRIIELRKFIDAVTSNPEVVAMLEGWGLRLHSDIMDTSGRTLPPEDILTGGRLIKGTVQADWGRDIVRNNVIQAVDLRCWIVIVTNRDRQRGQDFVENCGRSCGAMGIRMAQPNVIIIENDRTESYLKAIRNSINEQVQMVVTIFPTLREDRYSAVKKCCNIECPVASQVIISKTIGDPKKLRSVCQKILLQMNAKLGGELWAVAIPPKSLMVIGIDVYHDGKGSNKRSVVGVVCSINQRLTKYYSRVAHQMPGEELVAKLKPLVIAALRKYHEVNHSLPERIVLFRDGVGDGQLDIVGGYEVSQLAECFPVFGEEYQPKLTVVIVQKRINTRMFAIQGRNFENAPPGTVLDHSVTRRDRYDFFIVSQHVRQGTVTPTHYIVVHDDSSFKTDQLQRLTYKMTHLYYNWPGTVRVPAPCQYAHKLAYLVGQSLHKEPNIALCSRLFYL</sequence>
<dbReference type="InterPro" id="IPR003100">
    <property type="entry name" value="PAZ_dom"/>
</dbReference>
<dbReference type="Proteomes" id="UP000749559">
    <property type="component" value="Unassembled WGS sequence"/>
</dbReference>
<evidence type="ECO:0000256" key="3">
    <source>
        <dbReference type="ARBA" id="ARBA00022490"/>
    </source>
</evidence>
<organism evidence="9 10">
    <name type="scientific">Owenia fusiformis</name>
    <name type="common">Polychaete worm</name>
    <dbReference type="NCBI Taxonomy" id="6347"/>
    <lineage>
        <taxon>Eukaryota</taxon>
        <taxon>Metazoa</taxon>
        <taxon>Spiralia</taxon>
        <taxon>Lophotrochozoa</taxon>
        <taxon>Annelida</taxon>
        <taxon>Polychaeta</taxon>
        <taxon>Sedentaria</taxon>
        <taxon>Canalipalpata</taxon>
        <taxon>Sabellida</taxon>
        <taxon>Oweniida</taxon>
        <taxon>Oweniidae</taxon>
        <taxon>Owenia</taxon>
    </lineage>
</organism>
<dbReference type="GO" id="GO:0005737">
    <property type="term" value="C:cytoplasm"/>
    <property type="evidence" value="ECO:0007669"/>
    <property type="project" value="UniProtKB-SubCell"/>
</dbReference>
<dbReference type="Gene3D" id="3.30.420.10">
    <property type="entry name" value="Ribonuclease H-like superfamily/Ribonuclease H"/>
    <property type="match status" value="1"/>
</dbReference>
<evidence type="ECO:0000313" key="10">
    <source>
        <dbReference type="Proteomes" id="UP000749559"/>
    </source>
</evidence>